<organism evidence="2 3">
    <name type="scientific">Rhodococcoides trifolii</name>
    <dbReference type="NCBI Taxonomy" id="908250"/>
    <lineage>
        <taxon>Bacteria</taxon>
        <taxon>Bacillati</taxon>
        <taxon>Actinomycetota</taxon>
        <taxon>Actinomycetes</taxon>
        <taxon>Mycobacteriales</taxon>
        <taxon>Nocardiaceae</taxon>
        <taxon>Rhodococcoides</taxon>
    </lineage>
</organism>
<dbReference type="AlphaFoldDB" id="A0A917CZU0"/>
<evidence type="ECO:0000313" key="2">
    <source>
        <dbReference type="EMBL" id="GGG04034.1"/>
    </source>
</evidence>
<evidence type="ECO:0000313" key="3">
    <source>
        <dbReference type="Proteomes" id="UP000654257"/>
    </source>
</evidence>
<proteinExistence type="predicted"/>
<comment type="caution">
    <text evidence="2">The sequence shown here is derived from an EMBL/GenBank/DDBJ whole genome shotgun (WGS) entry which is preliminary data.</text>
</comment>
<evidence type="ECO:0000256" key="1">
    <source>
        <dbReference type="SAM" id="MobiDB-lite"/>
    </source>
</evidence>
<sequence length="166" mass="17985">MVRIQPAPDKLQDMAQRLLDAADSPSEVATCTNGSGVGFEVSEELARKAGVLDEASDDEVEDYAGLDDVDVTADLEKAADEAPDAQTEEQTETGLEELVPETEQTNIVEEQADDTETEQEPPRTGRGSSEAAWREFLSKQDGFTVPDDADRGDLIAAWDAHRSTND</sequence>
<feature type="region of interest" description="Disordered" evidence="1">
    <location>
        <begin position="79"/>
        <end position="150"/>
    </location>
</feature>
<protein>
    <submittedName>
        <fullName evidence="2">Uncharacterized protein</fullName>
    </submittedName>
</protein>
<keyword evidence="3" id="KW-1185">Reference proteome</keyword>
<feature type="compositionally biased region" description="Acidic residues" evidence="1">
    <location>
        <begin position="81"/>
        <end position="100"/>
    </location>
</feature>
<dbReference type="RefSeq" id="WP_188544442.1">
    <property type="nucleotide sequence ID" value="NZ_BMCU01000002.1"/>
</dbReference>
<name>A0A917CZU0_9NOCA</name>
<dbReference type="EMBL" id="BMCU01000002">
    <property type="protein sequence ID" value="GGG04034.1"/>
    <property type="molecule type" value="Genomic_DNA"/>
</dbReference>
<gene>
    <name evidence="2" type="ORF">GCM10007304_17720</name>
</gene>
<accession>A0A917CZU0</accession>
<feature type="compositionally biased region" description="Acidic residues" evidence="1">
    <location>
        <begin position="110"/>
        <end position="119"/>
    </location>
</feature>
<dbReference type="Proteomes" id="UP000654257">
    <property type="component" value="Unassembled WGS sequence"/>
</dbReference>
<reference evidence="2" key="2">
    <citation type="submission" date="2020-09" db="EMBL/GenBank/DDBJ databases">
        <authorList>
            <person name="Sun Q."/>
            <person name="Sedlacek I."/>
        </authorList>
    </citation>
    <scope>NUCLEOTIDE SEQUENCE</scope>
    <source>
        <strain evidence="2">CCM 7905</strain>
    </source>
</reference>
<reference evidence="2" key="1">
    <citation type="journal article" date="2014" name="Int. J. Syst. Evol. Microbiol.">
        <title>Complete genome sequence of Corynebacterium casei LMG S-19264T (=DSM 44701T), isolated from a smear-ripened cheese.</title>
        <authorList>
            <consortium name="US DOE Joint Genome Institute (JGI-PGF)"/>
            <person name="Walter F."/>
            <person name="Albersmeier A."/>
            <person name="Kalinowski J."/>
            <person name="Ruckert C."/>
        </authorList>
    </citation>
    <scope>NUCLEOTIDE SEQUENCE</scope>
    <source>
        <strain evidence="2">CCM 7905</strain>
    </source>
</reference>